<proteinExistence type="predicted"/>
<dbReference type="EMBL" id="BDIP01001627">
    <property type="protein sequence ID" value="GIQ84798.1"/>
    <property type="molecule type" value="Genomic_DNA"/>
</dbReference>
<feature type="region of interest" description="Disordered" evidence="1">
    <location>
        <begin position="136"/>
        <end position="307"/>
    </location>
</feature>
<keyword evidence="3" id="KW-1185">Reference proteome</keyword>
<organism evidence="2 3">
    <name type="scientific">Kipferlia bialata</name>
    <dbReference type="NCBI Taxonomy" id="797122"/>
    <lineage>
        <taxon>Eukaryota</taxon>
        <taxon>Metamonada</taxon>
        <taxon>Carpediemonas-like organisms</taxon>
        <taxon>Kipferlia</taxon>
    </lineage>
</organism>
<comment type="caution">
    <text evidence="2">The sequence shown here is derived from an EMBL/GenBank/DDBJ whole genome shotgun (WGS) entry which is preliminary data.</text>
</comment>
<feature type="compositionally biased region" description="Basic and acidic residues" evidence="1">
    <location>
        <begin position="279"/>
        <end position="295"/>
    </location>
</feature>
<gene>
    <name evidence="2" type="ORF">KIPB_006359</name>
</gene>
<dbReference type="Proteomes" id="UP000265618">
    <property type="component" value="Unassembled WGS sequence"/>
</dbReference>
<name>A0A9K3CWX9_9EUKA</name>
<feature type="compositionally biased region" description="Basic and acidic residues" evidence="1">
    <location>
        <begin position="175"/>
        <end position="186"/>
    </location>
</feature>
<feature type="compositionally biased region" description="Polar residues" evidence="1">
    <location>
        <begin position="218"/>
        <end position="253"/>
    </location>
</feature>
<dbReference type="AlphaFoldDB" id="A0A9K3CWX9"/>
<accession>A0A9K3CWX9</accession>
<protein>
    <submittedName>
        <fullName evidence="2">Uncharacterized protein</fullName>
    </submittedName>
</protein>
<reference evidence="2 3" key="1">
    <citation type="journal article" date="2018" name="PLoS ONE">
        <title>The draft genome of Kipferlia bialata reveals reductive genome evolution in fornicate parasites.</title>
        <authorList>
            <person name="Tanifuji G."/>
            <person name="Takabayashi S."/>
            <person name="Kume K."/>
            <person name="Takagi M."/>
            <person name="Nakayama T."/>
            <person name="Kamikawa R."/>
            <person name="Inagaki Y."/>
            <person name="Hashimoto T."/>
        </authorList>
    </citation>
    <scope>NUCLEOTIDE SEQUENCE [LARGE SCALE GENOMIC DNA]</scope>
    <source>
        <strain evidence="2">NY0173</strain>
    </source>
</reference>
<evidence type="ECO:0000256" key="1">
    <source>
        <dbReference type="SAM" id="MobiDB-lite"/>
    </source>
</evidence>
<evidence type="ECO:0000313" key="3">
    <source>
        <dbReference type="Proteomes" id="UP000265618"/>
    </source>
</evidence>
<sequence>MHDGSVIHMPADRFETEADTETSLDLSVIGEGICDPFMPIKTPKAKAEGERERLFAKAKAEGERESHAHPVCGVGLLPEPFSQAPSALNMPRYMSVGSPMGLRIDVPFPDDVSDCETPLSLFPLPSVGPGHMQYSSVDAYRKKPKGPTERTVFKRYTPLSQREGEGEGEYSPMSHEGEGEGEREREEADESEPLVPQVVATHPSLPFRYTRDGHRRGSSSIPSSARTDSHGPSTWRGESNSPRSARSQISSVDTVDEEEIGGRGGGAERDVCLFVVPSPKERERERERQREREREIDIEDTPTSRPQYCIDQSNAVEGLKTEIQQLKQHIALIESNQGQIMQMLHTLLKKNA</sequence>
<evidence type="ECO:0000313" key="2">
    <source>
        <dbReference type="EMBL" id="GIQ84798.1"/>
    </source>
</evidence>